<evidence type="ECO:0000313" key="7">
    <source>
        <dbReference type="EMBL" id="PZX63486.1"/>
    </source>
</evidence>
<comment type="caution">
    <text evidence="7">The sequence shown here is derived from an EMBL/GenBank/DDBJ whole genome shotgun (WGS) entry which is preliminary data.</text>
</comment>
<keyword evidence="3 5" id="KW-0949">S-adenosyl-L-methionine</keyword>
<dbReference type="EMBL" id="QKZV01000003">
    <property type="protein sequence ID" value="PZX63486.1"/>
    <property type="molecule type" value="Genomic_DNA"/>
</dbReference>
<comment type="similarity">
    <text evidence="5">Belongs to the class I-like SAM-binding methyltransferase superfamily. RsmB/NOP family.</text>
</comment>
<organism evidence="7 8">
    <name type="scientific">Hydrotalea sandarakina</name>
    <dbReference type="NCBI Taxonomy" id="1004304"/>
    <lineage>
        <taxon>Bacteria</taxon>
        <taxon>Pseudomonadati</taxon>
        <taxon>Bacteroidota</taxon>
        <taxon>Chitinophagia</taxon>
        <taxon>Chitinophagales</taxon>
        <taxon>Chitinophagaceae</taxon>
        <taxon>Hydrotalea</taxon>
    </lineage>
</organism>
<dbReference type="InterPro" id="IPR029063">
    <property type="entry name" value="SAM-dependent_MTases_sf"/>
</dbReference>
<dbReference type="GO" id="GO:0001510">
    <property type="term" value="P:RNA methylation"/>
    <property type="evidence" value="ECO:0007669"/>
    <property type="project" value="InterPro"/>
</dbReference>
<dbReference type="InterPro" id="IPR049560">
    <property type="entry name" value="MeTrfase_RsmB-F_NOP2_cat"/>
</dbReference>
<evidence type="ECO:0000256" key="1">
    <source>
        <dbReference type="ARBA" id="ARBA00022603"/>
    </source>
</evidence>
<reference evidence="7 8" key="1">
    <citation type="submission" date="2018-06" db="EMBL/GenBank/DDBJ databases">
        <title>Genomic Encyclopedia of Archaeal and Bacterial Type Strains, Phase II (KMG-II): from individual species to whole genera.</title>
        <authorList>
            <person name="Goeker M."/>
        </authorList>
    </citation>
    <scope>NUCLEOTIDE SEQUENCE [LARGE SCALE GENOMIC DNA]</scope>
    <source>
        <strain evidence="7 8">DSM 23241</strain>
    </source>
</reference>
<evidence type="ECO:0000256" key="5">
    <source>
        <dbReference type="PROSITE-ProRule" id="PRU01023"/>
    </source>
</evidence>
<dbReference type="OrthoDB" id="9810297at2"/>
<gene>
    <name evidence="7" type="ORF">LX80_01130</name>
</gene>
<feature type="binding site" evidence="5">
    <location>
        <position position="292"/>
    </location>
    <ligand>
        <name>S-adenosyl-L-methionine</name>
        <dbReference type="ChEBI" id="CHEBI:59789"/>
    </ligand>
</feature>
<keyword evidence="8" id="KW-1185">Reference proteome</keyword>
<feature type="active site" description="Nucleophile" evidence="5">
    <location>
        <position position="345"/>
    </location>
</feature>
<evidence type="ECO:0000256" key="4">
    <source>
        <dbReference type="ARBA" id="ARBA00022884"/>
    </source>
</evidence>
<dbReference type="Proteomes" id="UP000249720">
    <property type="component" value="Unassembled WGS sequence"/>
</dbReference>
<dbReference type="Gene3D" id="3.40.50.150">
    <property type="entry name" value="Vaccinia Virus protein VP39"/>
    <property type="match status" value="1"/>
</dbReference>
<dbReference type="SUPFAM" id="SSF53335">
    <property type="entry name" value="S-adenosyl-L-methionine-dependent methyltransferases"/>
    <property type="match status" value="1"/>
</dbReference>
<accession>A0A2W7RXC7</accession>
<dbReference type="PRINTS" id="PR02008">
    <property type="entry name" value="RCMTFAMILY"/>
</dbReference>
<feature type="binding site" evidence="5">
    <location>
        <position position="272"/>
    </location>
    <ligand>
        <name>S-adenosyl-L-methionine</name>
        <dbReference type="ChEBI" id="CHEBI:59789"/>
    </ligand>
</feature>
<protein>
    <submittedName>
        <fullName evidence="7">16S rRNA (Cytosine967-C5)-methyltransferase</fullName>
    </submittedName>
</protein>
<dbReference type="CDD" id="cd02440">
    <property type="entry name" value="AdoMet_MTases"/>
    <property type="match status" value="1"/>
</dbReference>
<evidence type="ECO:0000256" key="2">
    <source>
        <dbReference type="ARBA" id="ARBA00022679"/>
    </source>
</evidence>
<dbReference type="AlphaFoldDB" id="A0A2W7RXC7"/>
<feature type="domain" description="SAM-dependent MTase RsmB/NOP-type" evidence="6">
    <location>
        <begin position="114"/>
        <end position="391"/>
    </location>
</feature>
<keyword evidence="4 5" id="KW-0694">RNA-binding</keyword>
<sequence>MRYQSYFNTALNIINAYHGEMPLAHFLKQYFALHKKHGSSDRKMITKACYAYYRLGKALQELNNAMRLKVALFLLWGHEQEWQIVFPENWLQQEYDTLAKRWKILQTAFPNLQYTAIFPLQSALSENIHSTDFSAAFLLQPKVFLRIRPGKENEIIAILQQQKVTYTQLNKTCIALEQGMKIENILPLNKNCVIQDYSSQRVGELLQCIPHDSKSLAVWDCCAASGGKSILVKDTLNAIQLTVSDIRQSILHNLQQRFAVAGIKDYDLFLADVSKPLTPALKNRYYDLIIADVPCSGSGTWSRTPEQLYFFSEQQIEEYARLQQKIVQQVIPQLKPGGFLLYITCSVFKKENEEMVQYILKNFPLSLMKQQLMEGYQMQADTMYAALLQRN</sequence>
<evidence type="ECO:0000313" key="8">
    <source>
        <dbReference type="Proteomes" id="UP000249720"/>
    </source>
</evidence>
<dbReference type="PANTHER" id="PTHR22807">
    <property type="entry name" value="NOP2 YEAST -RELATED NOL1/NOP2/FMU SUN DOMAIN-CONTAINING"/>
    <property type="match status" value="1"/>
</dbReference>
<dbReference type="RefSeq" id="WP_111294145.1">
    <property type="nucleotide sequence ID" value="NZ_QKZV01000003.1"/>
</dbReference>
<dbReference type="InterPro" id="IPR023267">
    <property type="entry name" value="RCMT"/>
</dbReference>
<evidence type="ECO:0000256" key="3">
    <source>
        <dbReference type="ARBA" id="ARBA00022691"/>
    </source>
</evidence>
<keyword evidence="2 5" id="KW-0808">Transferase</keyword>
<dbReference type="InterPro" id="IPR001678">
    <property type="entry name" value="MeTrfase_RsmB-F_NOP2_dom"/>
</dbReference>
<dbReference type="PANTHER" id="PTHR22807:SF53">
    <property type="entry name" value="RIBOSOMAL RNA SMALL SUBUNIT METHYLTRANSFERASE B-RELATED"/>
    <property type="match status" value="1"/>
</dbReference>
<feature type="binding site" evidence="5">
    <location>
        <position position="245"/>
    </location>
    <ligand>
        <name>S-adenosyl-L-methionine</name>
        <dbReference type="ChEBI" id="CHEBI:59789"/>
    </ligand>
</feature>
<name>A0A2W7RXC7_9BACT</name>
<comment type="caution">
    <text evidence="5">Lacks conserved residue(s) required for the propagation of feature annotation.</text>
</comment>
<keyword evidence="1 5" id="KW-0489">Methyltransferase</keyword>
<proteinExistence type="inferred from homology"/>
<dbReference type="PROSITE" id="PS51686">
    <property type="entry name" value="SAM_MT_RSMB_NOP"/>
    <property type="match status" value="1"/>
</dbReference>
<dbReference type="Pfam" id="PF01189">
    <property type="entry name" value="Methyltr_RsmB-F"/>
    <property type="match status" value="1"/>
</dbReference>
<dbReference type="GO" id="GO:0008173">
    <property type="term" value="F:RNA methyltransferase activity"/>
    <property type="evidence" value="ECO:0007669"/>
    <property type="project" value="InterPro"/>
</dbReference>
<evidence type="ECO:0000259" key="6">
    <source>
        <dbReference type="PROSITE" id="PS51686"/>
    </source>
</evidence>
<dbReference type="GO" id="GO:0003723">
    <property type="term" value="F:RNA binding"/>
    <property type="evidence" value="ECO:0007669"/>
    <property type="project" value="UniProtKB-UniRule"/>
</dbReference>